<sequence>MRKDAGSDSVARQLQQLILESENVELFLEAFASHTATILAPEVKTHCGITLKRNDRATTVASSSVAATELDEVQYGYGDGPCLTAIRTGKTAVVQDARTDPRWPDYLDAIKDRGFYSVLGVPLMTGRDGGAAVNLYAEEPGVFSAGIVGRVEEYAAEAASTLELALQLAAHKDAAANLQAAMESRTNIDIAVGIIIAQNRCTQEEAIQILRRASSHQNVKLRVLAEQLVQSVATAPATTHFTN</sequence>
<dbReference type="InterPro" id="IPR036388">
    <property type="entry name" value="WH-like_DNA-bd_sf"/>
</dbReference>
<dbReference type="PIRSF" id="PIRSF036625">
    <property type="entry name" value="GAF_ANTAR"/>
    <property type="match status" value="1"/>
</dbReference>
<accession>A0A4R5U349</accession>
<evidence type="ECO:0000313" key="7">
    <source>
        <dbReference type="Proteomes" id="UP000295411"/>
    </source>
</evidence>
<dbReference type="InterPro" id="IPR012074">
    <property type="entry name" value="GAF_ANTAR"/>
</dbReference>
<dbReference type="InterPro" id="IPR029016">
    <property type="entry name" value="GAF-like_dom_sf"/>
</dbReference>
<dbReference type="Gene3D" id="1.10.10.10">
    <property type="entry name" value="Winged helix-like DNA-binding domain superfamily/Winged helix DNA-binding domain"/>
    <property type="match status" value="1"/>
</dbReference>
<dbReference type="SUPFAM" id="SSF52172">
    <property type="entry name" value="CheY-like"/>
    <property type="match status" value="1"/>
</dbReference>
<dbReference type="AlphaFoldDB" id="A0A4R5U349"/>
<dbReference type="GO" id="GO:0016301">
    <property type="term" value="F:kinase activity"/>
    <property type="evidence" value="ECO:0007669"/>
    <property type="project" value="UniProtKB-KW"/>
</dbReference>
<keyword evidence="3" id="KW-0805">Transcription regulation</keyword>
<keyword evidence="1" id="KW-0808">Transferase</keyword>
<evidence type="ECO:0000313" key="6">
    <source>
        <dbReference type="EMBL" id="TDK28111.1"/>
    </source>
</evidence>
<evidence type="ECO:0000256" key="4">
    <source>
        <dbReference type="ARBA" id="ARBA00023163"/>
    </source>
</evidence>
<dbReference type="InterPro" id="IPR003018">
    <property type="entry name" value="GAF"/>
</dbReference>
<feature type="domain" description="ANTAR" evidence="5">
    <location>
        <begin position="168"/>
        <end position="229"/>
    </location>
</feature>
<reference evidence="6 7" key="1">
    <citation type="submission" date="2019-03" db="EMBL/GenBank/DDBJ databases">
        <title>Arthrobacter sp. nov., an bacterium isolated from biocrust in Mu Us Desert.</title>
        <authorList>
            <person name="Lixiong L."/>
        </authorList>
    </citation>
    <scope>NUCLEOTIDE SEQUENCE [LARGE SCALE GENOMIC DNA]</scope>
    <source>
        <strain evidence="6 7">SLN-3</strain>
    </source>
</reference>
<dbReference type="Proteomes" id="UP000295411">
    <property type="component" value="Unassembled WGS sequence"/>
</dbReference>
<evidence type="ECO:0000256" key="1">
    <source>
        <dbReference type="ARBA" id="ARBA00022679"/>
    </source>
</evidence>
<dbReference type="PROSITE" id="PS50921">
    <property type="entry name" value="ANTAR"/>
    <property type="match status" value="1"/>
</dbReference>
<keyword evidence="4" id="KW-0804">Transcription</keyword>
<dbReference type="Pfam" id="PF13185">
    <property type="entry name" value="GAF_2"/>
    <property type="match status" value="1"/>
</dbReference>
<keyword evidence="7" id="KW-1185">Reference proteome</keyword>
<dbReference type="Pfam" id="PF03861">
    <property type="entry name" value="ANTAR"/>
    <property type="match status" value="1"/>
</dbReference>
<dbReference type="SMART" id="SM01012">
    <property type="entry name" value="ANTAR"/>
    <property type="match status" value="1"/>
</dbReference>
<dbReference type="RefSeq" id="WP_133402519.1">
    <property type="nucleotide sequence ID" value="NZ_SMTK01000001.1"/>
</dbReference>
<dbReference type="GO" id="GO:0003723">
    <property type="term" value="F:RNA binding"/>
    <property type="evidence" value="ECO:0007669"/>
    <property type="project" value="InterPro"/>
</dbReference>
<dbReference type="Gene3D" id="3.30.450.40">
    <property type="match status" value="1"/>
</dbReference>
<proteinExistence type="predicted"/>
<dbReference type="EMBL" id="SMTK01000001">
    <property type="protein sequence ID" value="TDK28111.1"/>
    <property type="molecule type" value="Genomic_DNA"/>
</dbReference>
<dbReference type="InterPro" id="IPR011006">
    <property type="entry name" value="CheY-like_superfamily"/>
</dbReference>
<dbReference type="SUPFAM" id="SSF55781">
    <property type="entry name" value="GAF domain-like"/>
    <property type="match status" value="1"/>
</dbReference>
<organism evidence="6 7">
    <name type="scientific">Arthrobacter crusticola</name>
    <dbReference type="NCBI Taxonomy" id="2547960"/>
    <lineage>
        <taxon>Bacteria</taxon>
        <taxon>Bacillati</taxon>
        <taxon>Actinomycetota</taxon>
        <taxon>Actinomycetes</taxon>
        <taxon>Micrococcales</taxon>
        <taxon>Micrococcaceae</taxon>
        <taxon>Arthrobacter</taxon>
    </lineage>
</organism>
<name>A0A4R5U349_9MICC</name>
<comment type="caution">
    <text evidence="6">The sequence shown here is derived from an EMBL/GenBank/DDBJ whole genome shotgun (WGS) entry which is preliminary data.</text>
</comment>
<evidence type="ECO:0000259" key="5">
    <source>
        <dbReference type="PROSITE" id="PS50921"/>
    </source>
</evidence>
<keyword evidence="2" id="KW-0418">Kinase</keyword>
<protein>
    <submittedName>
        <fullName evidence="6">ANTAR domain-containing protein</fullName>
    </submittedName>
</protein>
<dbReference type="OrthoDB" id="3820533at2"/>
<evidence type="ECO:0000256" key="3">
    <source>
        <dbReference type="ARBA" id="ARBA00023015"/>
    </source>
</evidence>
<gene>
    <name evidence="6" type="ORF">E2F48_03165</name>
</gene>
<evidence type="ECO:0000256" key="2">
    <source>
        <dbReference type="ARBA" id="ARBA00022777"/>
    </source>
</evidence>
<dbReference type="InterPro" id="IPR005561">
    <property type="entry name" value="ANTAR"/>
</dbReference>